<dbReference type="AlphaFoldDB" id="A0A4U0UN81"/>
<keyword evidence="2" id="KW-0521">NADP</keyword>
<evidence type="ECO:0000256" key="1">
    <source>
        <dbReference type="ARBA" id="ARBA00009986"/>
    </source>
</evidence>
<dbReference type="Pfam" id="PF00171">
    <property type="entry name" value="Aldedh"/>
    <property type="match status" value="1"/>
</dbReference>
<protein>
    <recommendedName>
        <fullName evidence="4">Aldehyde dehydrogenase domain-containing protein</fullName>
    </recommendedName>
</protein>
<evidence type="ECO:0000313" key="5">
    <source>
        <dbReference type="EMBL" id="KAK0318679.1"/>
    </source>
</evidence>
<reference evidence="6 7" key="1">
    <citation type="submission" date="2017-03" db="EMBL/GenBank/DDBJ databases">
        <title>Genomes of endolithic fungi from Antarctica.</title>
        <authorList>
            <person name="Coleine C."/>
            <person name="Masonjones S."/>
            <person name="Stajich J.E."/>
        </authorList>
    </citation>
    <scope>NUCLEOTIDE SEQUENCE [LARGE SCALE GENOMIC DNA]</scope>
    <source>
        <strain evidence="6 7">CCFEE 5311</strain>
    </source>
</reference>
<dbReference type="EMBL" id="JASUXU010000035">
    <property type="protein sequence ID" value="KAK0318679.1"/>
    <property type="molecule type" value="Genomic_DNA"/>
</dbReference>
<dbReference type="CDD" id="cd07105">
    <property type="entry name" value="ALDH_SaliADH"/>
    <property type="match status" value="1"/>
</dbReference>
<dbReference type="OrthoDB" id="310895at2759"/>
<dbReference type="STRING" id="329885.A0A4U0UN81"/>
<dbReference type="PANTHER" id="PTHR43353">
    <property type="entry name" value="SUCCINATE-SEMIALDEHYDE DEHYDROGENASE, MITOCHONDRIAL"/>
    <property type="match status" value="1"/>
</dbReference>
<dbReference type="FunFam" id="3.40.605.10:FF:000012">
    <property type="entry name" value="NAD-dependent succinate-semialdehyde dehydrogenase"/>
    <property type="match status" value="1"/>
</dbReference>
<evidence type="ECO:0000259" key="4">
    <source>
        <dbReference type="Pfam" id="PF00171"/>
    </source>
</evidence>
<gene>
    <name evidence="6" type="ORF">B0A54_12034</name>
    <name evidence="5" type="ORF">LTR82_010421</name>
</gene>
<evidence type="ECO:0000256" key="2">
    <source>
        <dbReference type="ARBA" id="ARBA00022857"/>
    </source>
</evidence>
<evidence type="ECO:0000313" key="6">
    <source>
        <dbReference type="EMBL" id="TKA37173.1"/>
    </source>
</evidence>
<dbReference type="InterPro" id="IPR015590">
    <property type="entry name" value="Aldehyde_DH_dom"/>
</dbReference>
<dbReference type="InterPro" id="IPR016163">
    <property type="entry name" value="Ald_DH_C"/>
</dbReference>
<dbReference type="InterPro" id="IPR016160">
    <property type="entry name" value="Ald_DH_CS_CYS"/>
</dbReference>
<organism evidence="6 7">
    <name type="scientific">Friedmanniomyces endolithicus</name>
    <dbReference type="NCBI Taxonomy" id="329885"/>
    <lineage>
        <taxon>Eukaryota</taxon>
        <taxon>Fungi</taxon>
        <taxon>Dikarya</taxon>
        <taxon>Ascomycota</taxon>
        <taxon>Pezizomycotina</taxon>
        <taxon>Dothideomycetes</taxon>
        <taxon>Dothideomycetidae</taxon>
        <taxon>Mycosphaerellales</taxon>
        <taxon>Teratosphaeriaceae</taxon>
        <taxon>Friedmanniomyces</taxon>
    </lineage>
</organism>
<evidence type="ECO:0000256" key="3">
    <source>
        <dbReference type="ARBA" id="ARBA00023002"/>
    </source>
</evidence>
<name>A0A4U0UN81_9PEZI</name>
<dbReference type="InterPro" id="IPR050740">
    <property type="entry name" value="Aldehyde_DH_Superfamily"/>
</dbReference>
<comment type="similarity">
    <text evidence="1">Belongs to the aldehyde dehydrogenase family.</text>
</comment>
<dbReference type="InterPro" id="IPR016162">
    <property type="entry name" value="Ald_DH_N"/>
</dbReference>
<dbReference type="PROSITE" id="PS00070">
    <property type="entry name" value="ALDEHYDE_DEHYDR_CYS"/>
    <property type="match status" value="1"/>
</dbReference>
<evidence type="ECO:0000313" key="7">
    <source>
        <dbReference type="Proteomes" id="UP000310066"/>
    </source>
</evidence>
<proteinExistence type="inferred from homology"/>
<reference evidence="5" key="2">
    <citation type="submission" date="2021-12" db="EMBL/GenBank/DDBJ databases">
        <title>Black yeast isolated from Biological Soil Crust.</title>
        <authorList>
            <person name="Kurbessoian T."/>
        </authorList>
    </citation>
    <scope>NUCLEOTIDE SEQUENCE</scope>
    <source>
        <strain evidence="5">CCFEE 5208</strain>
    </source>
</reference>
<dbReference type="EMBL" id="NAJP01000054">
    <property type="protein sequence ID" value="TKA37173.1"/>
    <property type="molecule type" value="Genomic_DNA"/>
</dbReference>
<keyword evidence="3" id="KW-0560">Oxidoreductase</keyword>
<dbReference type="Proteomes" id="UP001168146">
    <property type="component" value="Unassembled WGS sequence"/>
</dbReference>
<comment type="caution">
    <text evidence="6">The sequence shown here is derived from an EMBL/GenBank/DDBJ whole genome shotgun (WGS) entry which is preliminary data.</text>
</comment>
<dbReference type="PANTHER" id="PTHR43353:SF6">
    <property type="entry name" value="CYTOPLASMIC ALDEHYDE DEHYDROGENASE (EUROFUNG)"/>
    <property type="match status" value="1"/>
</dbReference>
<dbReference type="SUPFAM" id="SSF53720">
    <property type="entry name" value="ALDH-like"/>
    <property type="match status" value="1"/>
</dbReference>
<dbReference type="InterPro" id="IPR016161">
    <property type="entry name" value="Ald_DH/histidinol_DH"/>
</dbReference>
<sequence length="490" mass="52014">MNGHNPSTSNDNAAADTSKPVPLWIAGKQVQTETTFDVISPTTTEKLWSSSSVSPSQALEALSAAQTAFKTWRHATPATIRTILLRAADIFEARQDELAGYMKAETGALANFAGFNTTQSIEVLRDVAGRAAHILGEIPKTSTPGAGAFIYKEPYGVIFGAAPWNAPYILGLRAFVYAIAAGNTVVLKGSELSPRTFWALGSVMKEAGLPDGVLSVIYHRPEDAVAVTNAIIESPVVKKVNFTGSTLVGSIYASKAGKELKPVLMELGGKASAIVCEDAEVEGAAMQCAMGAFIHAGQVCMATERILVNRKILDDFAQALKGASEKIYAAEGEAPVLVAKATVAKNHKLLADAVAKGGKVVAGDVEAREDSAYRMRPVIVSDVKKGMDLYYTESFGPSVSLIAVESDEEAIEIANDTEYGLSGAVFTQSLGRGLKIAKQIDSGAVHINSMSIHDEATLPHGGVKKSGWGRFNAQWGLEEFLKLKTVTYME</sequence>
<dbReference type="GO" id="GO:0009450">
    <property type="term" value="P:gamma-aminobutyric acid catabolic process"/>
    <property type="evidence" value="ECO:0007669"/>
    <property type="project" value="TreeGrafter"/>
</dbReference>
<feature type="domain" description="Aldehyde dehydrogenase" evidence="4">
    <location>
        <begin position="32"/>
        <end position="486"/>
    </location>
</feature>
<dbReference type="GO" id="GO:0004777">
    <property type="term" value="F:succinate-semialdehyde dehydrogenase (NAD+) activity"/>
    <property type="evidence" value="ECO:0007669"/>
    <property type="project" value="TreeGrafter"/>
</dbReference>
<accession>A0A4U0UN81</accession>
<dbReference type="Gene3D" id="3.40.605.10">
    <property type="entry name" value="Aldehyde Dehydrogenase, Chain A, domain 1"/>
    <property type="match status" value="1"/>
</dbReference>
<dbReference type="Gene3D" id="3.40.309.10">
    <property type="entry name" value="Aldehyde Dehydrogenase, Chain A, domain 2"/>
    <property type="match status" value="1"/>
</dbReference>
<dbReference type="Proteomes" id="UP000310066">
    <property type="component" value="Unassembled WGS sequence"/>
</dbReference>